<dbReference type="RefSeq" id="XP_004181275.1">
    <property type="nucleotide sequence ID" value="XM_004181227.1"/>
</dbReference>
<keyword evidence="16" id="KW-1185">Reference proteome</keyword>
<dbReference type="SUPFAM" id="SSF50978">
    <property type="entry name" value="WD40 repeat-like"/>
    <property type="match status" value="1"/>
</dbReference>
<evidence type="ECO:0000256" key="6">
    <source>
        <dbReference type="ARBA" id="ARBA00022448"/>
    </source>
</evidence>
<dbReference type="Gene3D" id="6.10.140.1600">
    <property type="match status" value="1"/>
</dbReference>
<reference evidence="15 16" key="1">
    <citation type="journal article" date="2011" name="Proc. Natl. Acad. Sci. U.S.A.">
        <title>Evolutionary erosion of yeast sex chromosomes by mating-type switching accidents.</title>
        <authorList>
            <person name="Gordon J.L."/>
            <person name="Armisen D."/>
            <person name="Proux-Wera E."/>
            <person name="Oheigeartaigh S.S."/>
            <person name="Byrne K.P."/>
            <person name="Wolfe K.H."/>
        </authorList>
    </citation>
    <scope>NUCLEOTIDE SEQUENCE [LARGE SCALE GENOMIC DNA]</scope>
    <source>
        <strain evidence="16">ATCC 34711 / CBS 6284 / DSM 70876 / NBRC 10599 / NRRL Y-10934 / UCD 77-7</strain>
    </source>
</reference>
<dbReference type="OMA" id="WLERPCG"/>
<organism evidence="15 16">
    <name type="scientific">Henningerozyma blattae (strain ATCC 34711 / CBS 6284 / DSM 70876 / NBRC 10599 / NRRL Y-10934 / UCD 77-7)</name>
    <name type="common">Yeast</name>
    <name type="synonym">Tetrapisispora blattae</name>
    <dbReference type="NCBI Taxonomy" id="1071380"/>
    <lineage>
        <taxon>Eukaryota</taxon>
        <taxon>Fungi</taxon>
        <taxon>Dikarya</taxon>
        <taxon>Ascomycota</taxon>
        <taxon>Saccharomycotina</taxon>
        <taxon>Saccharomycetes</taxon>
        <taxon>Saccharomycetales</taxon>
        <taxon>Saccharomycetaceae</taxon>
        <taxon>Henningerozyma</taxon>
    </lineage>
</organism>
<evidence type="ECO:0000256" key="7">
    <source>
        <dbReference type="ARBA" id="ARBA00022574"/>
    </source>
</evidence>
<dbReference type="InterPro" id="IPR021614">
    <property type="entry name" value="Sec31"/>
</dbReference>
<dbReference type="Gene3D" id="2.130.10.10">
    <property type="entry name" value="YVTN repeat-like/Quinoprotein amine dehydrogenase"/>
    <property type="match status" value="1"/>
</dbReference>
<evidence type="ECO:0000256" key="5">
    <source>
        <dbReference type="ARBA" id="ARBA00021236"/>
    </source>
</evidence>
<dbReference type="FunCoup" id="I2H5V4">
    <property type="interactions" value="777"/>
</dbReference>
<accession>I2H5V4</accession>
<dbReference type="InParanoid" id="I2H5V4"/>
<dbReference type="HOGENOM" id="CLU_003033_2_0_1"/>
<feature type="compositionally biased region" description="Acidic residues" evidence="14">
    <location>
        <begin position="467"/>
        <end position="481"/>
    </location>
</feature>
<feature type="compositionally biased region" description="Low complexity" evidence="14">
    <location>
        <begin position="1160"/>
        <end position="1175"/>
    </location>
</feature>
<evidence type="ECO:0000256" key="2">
    <source>
        <dbReference type="ARBA" id="ARBA00004397"/>
    </source>
</evidence>
<evidence type="ECO:0000256" key="8">
    <source>
        <dbReference type="ARBA" id="ARBA00022737"/>
    </source>
</evidence>
<evidence type="ECO:0000256" key="9">
    <source>
        <dbReference type="ARBA" id="ARBA00022824"/>
    </source>
</evidence>
<dbReference type="InterPro" id="IPR015943">
    <property type="entry name" value="WD40/YVTN_repeat-like_dom_sf"/>
</dbReference>
<dbReference type="CDD" id="cd22541">
    <property type="entry name" value="SP5_N"/>
    <property type="match status" value="1"/>
</dbReference>
<sequence>MVKLAEYSRTATFAWSRNKIPTLVTGTASGTVDADFSSDSTLELWSLLSTDKLNPVVSVEANAKFNDIDWSIDNKYIAGALDNGMVELFKTNSKDTLKSIKKLSKHGTSVTTVNFNAKQENVLASGSKNGEIFIWDLNKCIDQSNDSYSPLTPGMAMTPVEEITSLAWNQSLSHVFASAGNTSYASIWDLKAKKEVIHLSYTSPSSSLKPQLSVVEWHPENSTRVATASNSDNEPIILIWDLRNANTPLQILENGNSKGILSLDWCKHDSNLLLSSGRDNTAVLWNPEEGKELTQYPSRSNWCFKTKFAPEAPDLFACASFDGKVEIQTLQNLTNNFDKEENATKQKESETDFWNNVSNEQSNEKPTIFNIQAPNWYGNKSPAASWAFGGKLVQITPDGKGVSITKPELPGLQLNSLLDEAIKSKDFSSIINQRLTKTINDINEEDWNMLEKLSVDGKDIFLKESLQFDDEEEDEEEDEDEAVKKSGKEKKEIDEGELFFAQVESKYQPKGKFKLGKELDQTIANNLIKKNYKSAVMSTLKDDSLLEAMIIAMDSNDESLKESVKQAYFTKYAEKSSLSRFLYSISEKNMDDLVDNLDVSQWKYVAKSILTYCDDDTTKRNELLIKLGDRLLDEDSRQDAIILYLSANSIDKIASIWVNEFKSLEENVLQKKDTAYEAHSETLSEFVERFTVFSSFVGSNLSITNEDLISKFMEFVNITSATGNFDLAYTFLETLPSDNADVITEKERVLLASGKSVAKKATPTTAATTVTGRSASNKATPTLPGLPNNSHPNAAKRPLYGGLPSNTSINSAYAPVTPNTSVFSPNAPPTQAFPFPNTQPTSMLGSQPMSPIVNKPNPYTPAVPTAPIPSANTRTGSANGSSKYAPPQGSNTPTNYYEPQKASVPASTSSPVNNPYAPPPNFIHQANPLKNINEFTAPPPQNGKSGASGQTPHLNKKANFGWNDLPIGKDATQAKPSRAKAVSIQPSNSGTPSPGVYGNANASSMVGPPVSRHASNTMPHAFPPPAKSSRKASLNNSTVSTPNISQAPSHSTSAYAPQEQLPVSSPNTRPIMPTQPYTNPYAPSAAANPLPQPPTNPYAPSASSNAATPGVAIPVNPYATNSNGMGSAPPQRTTQRPSGPPPINARKKKEDALPPPPPQSTSVPISTPPSTTTPIASTASAAVGELVEEKQELTEKEQEIVDFFTEELKRVSPLIPQEYSKQLKDCKKRLNILFDHLRKKDLLTDVTIDKLTEIFKLMKQQKYSESMELYVDIATNHAHEGGNWLTGVKRLIGIAEATKN</sequence>
<proteinExistence type="inferred from homology"/>
<comment type="function">
    <text evidence="12">Component of the coat protein complex II (COPII) which promotes the formation of transport vesicles from the endoplasmic reticulum (ER). The coat has two main functions, the physical deformation of the endoplasmic reticulum membrane into vesicles and the selection of cargo molecules.</text>
</comment>
<keyword evidence="6" id="KW-0813">Transport</keyword>
<dbReference type="eggNOG" id="KOG0307">
    <property type="taxonomic scope" value="Eukaryota"/>
</dbReference>
<evidence type="ECO:0000256" key="3">
    <source>
        <dbReference type="ARBA" id="ARBA00009358"/>
    </source>
</evidence>
<dbReference type="PROSITE" id="PS00678">
    <property type="entry name" value="WD_REPEATS_1"/>
    <property type="match status" value="1"/>
</dbReference>
<dbReference type="PANTHER" id="PTHR13923">
    <property type="entry name" value="SEC31-RELATED PROTEIN"/>
    <property type="match status" value="1"/>
</dbReference>
<comment type="subcellular location">
    <subcellularLocation>
        <location evidence="1">Cytoplasmic vesicle</location>
        <location evidence="1">COPII-coated vesicle membrane</location>
        <topology evidence="1">Peripheral membrane protein</topology>
        <orientation evidence="1">Cytoplasmic side</orientation>
    </subcellularLocation>
    <subcellularLocation>
        <location evidence="2">Endoplasmic reticulum membrane</location>
        <topology evidence="2">Peripheral membrane protein</topology>
        <orientation evidence="2">Cytoplasmic side</orientation>
    </subcellularLocation>
</comment>
<feature type="repeat" description="WD" evidence="13">
    <location>
        <begin position="253"/>
        <end position="295"/>
    </location>
</feature>
<dbReference type="GO" id="GO:0090110">
    <property type="term" value="P:COPII-coated vesicle cargo loading"/>
    <property type="evidence" value="ECO:0007669"/>
    <property type="project" value="TreeGrafter"/>
</dbReference>
<evidence type="ECO:0000313" key="15">
    <source>
        <dbReference type="EMBL" id="CCH61756.1"/>
    </source>
</evidence>
<dbReference type="EMBL" id="HE806321">
    <property type="protein sequence ID" value="CCH61756.1"/>
    <property type="molecule type" value="Genomic_DNA"/>
</dbReference>
<dbReference type="GO" id="GO:0030127">
    <property type="term" value="C:COPII vesicle coat"/>
    <property type="evidence" value="ECO:0007669"/>
    <property type="project" value="EnsemblFungi"/>
</dbReference>
<feature type="compositionally biased region" description="Polar residues" evidence="14">
    <location>
        <begin position="1031"/>
        <end position="1068"/>
    </location>
</feature>
<dbReference type="SUPFAM" id="SSF47938">
    <property type="entry name" value="Functional domain of the splicing factor Prp18"/>
    <property type="match status" value="1"/>
</dbReference>
<feature type="compositionally biased region" description="Polar residues" evidence="14">
    <location>
        <begin position="836"/>
        <end position="849"/>
    </location>
</feature>
<dbReference type="OrthoDB" id="542917at2759"/>
<evidence type="ECO:0000256" key="12">
    <source>
        <dbReference type="ARBA" id="ARBA00025471"/>
    </source>
</evidence>
<dbReference type="Gene3D" id="1.20.940.10">
    <property type="entry name" value="Functional domain of the splicing factor Prp18"/>
    <property type="match status" value="1"/>
</dbReference>
<evidence type="ECO:0000256" key="13">
    <source>
        <dbReference type="PROSITE-ProRule" id="PRU00221"/>
    </source>
</evidence>
<keyword evidence="8" id="KW-0677">Repeat</keyword>
<feature type="compositionally biased region" description="Low complexity" evidence="14">
    <location>
        <begin position="1098"/>
        <end position="1109"/>
    </location>
</feature>
<name>I2H5V4_HENB6</name>
<dbReference type="Pfam" id="PF11549">
    <property type="entry name" value="Sec31"/>
    <property type="match status" value="1"/>
</dbReference>
<dbReference type="SMART" id="SM00320">
    <property type="entry name" value="WD40"/>
    <property type="match status" value="6"/>
</dbReference>
<dbReference type="GO" id="GO:0007029">
    <property type="term" value="P:endoplasmic reticulum organization"/>
    <property type="evidence" value="ECO:0007669"/>
    <property type="project" value="TreeGrafter"/>
</dbReference>
<dbReference type="Pfam" id="PF00400">
    <property type="entry name" value="WD40"/>
    <property type="match status" value="2"/>
</dbReference>
<comment type="similarity">
    <text evidence="3">Belongs to the WD repeat SEC31 family.</text>
</comment>
<dbReference type="KEGG" id="tbl:TBLA_0F02140"/>
<dbReference type="InterPro" id="IPR036322">
    <property type="entry name" value="WD40_repeat_dom_sf"/>
</dbReference>
<feature type="compositionally biased region" description="Pro residues" evidence="14">
    <location>
        <begin position="858"/>
        <end position="867"/>
    </location>
</feature>
<feature type="region of interest" description="Disordered" evidence="14">
    <location>
        <begin position="467"/>
        <end position="489"/>
    </location>
</feature>
<dbReference type="Gene3D" id="1.25.40.980">
    <property type="match status" value="1"/>
</dbReference>
<evidence type="ECO:0000256" key="10">
    <source>
        <dbReference type="ARBA" id="ARBA00022892"/>
    </source>
</evidence>
<evidence type="ECO:0000256" key="14">
    <source>
        <dbReference type="SAM" id="MobiDB-lite"/>
    </source>
</evidence>
<feature type="compositionally biased region" description="Polar residues" evidence="14">
    <location>
        <begin position="1118"/>
        <end position="1137"/>
    </location>
</feature>
<feature type="compositionally biased region" description="Low complexity" evidence="14">
    <location>
        <begin position="761"/>
        <end position="771"/>
    </location>
</feature>
<keyword evidence="11" id="KW-0653">Protein transport</keyword>
<keyword evidence="10" id="KW-0931">ER-Golgi transport</keyword>
<keyword evidence="7 13" id="KW-0853">WD repeat</keyword>
<feature type="compositionally biased region" description="Polar residues" evidence="14">
    <location>
        <begin position="870"/>
        <end position="897"/>
    </location>
</feature>
<dbReference type="GO" id="GO:0005198">
    <property type="term" value="F:structural molecule activity"/>
    <property type="evidence" value="ECO:0007669"/>
    <property type="project" value="EnsemblFungi"/>
</dbReference>
<dbReference type="PROSITE" id="PS50294">
    <property type="entry name" value="WD_REPEATS_REGION"/>
    <property type="match status" value="1"/>
</dbReference>
<dbReference type="GO" id="GO:0070971">
    <property type="term" value="C:endoplasmic reticulum exit site"/>
    <property type="evidence" value="ECO:0007669"/>
    <property type="project" value="TreeGrafter"/>
</dbReference>
<feature type="region of interest" description="Disordered" evidence="14">
    <location>
        <begin position="820"/>
        <end position="1175"/>
    </location>
</feature>
<dbReference type="GO" id="GO:0015031">
    <property type="term" value="P:protein transport"/>
    <property type="evidence" value="ECO:0007669"/>
    <property type="project" value="UniProtKB-KW"/>
</dbReference>
<dbReference type="GO" id="GO:0070863">
    <property type="term" value="P:positive regulation of protein exit from endoplasmic reticulum"/>
    <property type="evidence" value="ECO:0007669"/>
    <property type="project" value="EnsemblFungi"/>
</dbReference>
<evidence type="ECO:0000256" key="1">
    <source>
        <dbReference type="ARBA" id="ARBA00004299"/>
    </source>
</evidence>
<keyword evidence="9" id="KW-0256">Endoplasmic reticulum</keyword>
<feature type="repeat" description="WD" evidence="13">
    <location>
        <begin position="103"/>
        <end position="138"/>
    </location>
</feature>
<protein>
    <recommendedName>
        <fullName evidence="5">Protein transport protein SEC31</fullName>
    </recommendedName>
    <alternativeName>
        <fullName evidence="4">Protein transport protein sec31</fullName>
    </alternativeName>
</protein>
<dbReference type="GeneID" id="14496865"/>
<dbReference type="InterPro" id="IPR019775">
    <property type="entry name" value="WD40_repeat_CS"/>
</dbReference>
<feature type="region of interest" description="Disordered" evidence="14">
    <location>
        <begin position="761"/>
        <end position="803"/>
    </location>
</feature>
<evidence type="ECO:0000256" key="11">
    <source>
        <dbReference type="ARBA" id="ARBA00022927"/>
    </source>
</evidence>
<dbReference type="Proteomes" id="UP000002866">
    <property type="component" value="Chromosome 6"/>
</dbReference>
<dbReference type="STRING" id="1071380.I2H5V4"/>
<evidence type="ECO:0000313" key="16">
    <source>
        <dbReference type="Proteomes" id="UP000002866"/>
    </source>
</evidence>
<dbReference type="GO" id="GO:1902953">
    <property type="term" value="P:positive regulation of ER to Golgi vesicle-mediated transport"/>
    <property type="evidence" value="ECO:0007669"/>
    <property type="project" value="EnsemblFungi"/>
</dbReference>
<feature type="compositionally biased region" description="Polar residues" evidence="14">
    <location>
        <begin position="942"/>
        <end position="953"/>
    </location>
</feature>
<dbReference type="PROSITE" id="PS50082">
    <property type="entry name" value="WD_REPEATS_2"/>
    <property type="match status" value="2"/>
</dbReference>
<gene>
    <name evidence="15" type="primary">TBLA0F02140</name>
    <name evidence="15" type="ORF">TBLA_0F02140</name>
</gene>
<dbReference type="GO" id="GO:0005789">
    <property type="term" value="C:endoplasmic reticulum membrane"/>
    <property type="evidence" value="ECO:0007669"/>
    <property type="project" value="UniProtKB-SubCell"/>
</dbReference>
<dbReference type="InterPro" id="IPR001680">
    <property type="entry name" value="WD40_rpt"/>
</dbReference>
<evidence type="ECO:0000256" key="4">
    <source>
        <dbReference type="ARBA" id="ARBA00013507"/>
    </source>
</evidence>
<dbReference type="PANTHER" id="PTHR13923:SF11">
    <property type="entry name" value="SECRETORY 31, ISOFORM D"/>
    <property type="match status" value="1"/>
</dbReference>
<dbReference type="InterPro" id="IPR040251">
    <property type="entry name" value="SEC31-like"/>
</dbReference>
<dbReference type="Gene3D" id="2.20.25.400">
    <property type="match status" value="1"/>
</dbReference>